<dbReference type="Gene3D" id="1.20.1250.20">
    <property type="entry name" value="MFS general substrate transporter like domains"/>
    <property type="match status" value="2"/>
</dbReference>
<feature type="transmembrane region" description="Helical" evidence="5">
    <location>
        <begin position="172"/>
        <end position="193"/>
    </location>
</feature>
<dbReference type="InterPro" id="IPR020846">
    <property type="entry name" value="MFS_dom"/>
</dbReference>
<feature type="domain" description="Major facilitator superfamily (MFS) profile" evidence="6">
    <location>
        <begin position="6"/>
        <end position="405"/>
    </location>
</feature>
<evidence type="ECO:0000256" key="4">
    <source>
        <dbReference type="ARBA" id="ARBA00023136"/>
    </source>
</evidence>
<proteinExistence type="predicted"/>
<dbReference type="Proteomes" id="UP001387100">
    <property type="component" value="Unassembled WGS sequence"/>
</dbReference>
<reference evidence="7 8" key="1">
    <citation type="journal article" date="2017" name="Int. J. Syst. Evol. Microbiol.">
        <title>Pseudokineococcus basanitobsidens sp. nov., isolated from volcanic rock.</title>
        <authorList>
            <person name="Lee D.W."/>
            <person name="Park M.Y."/>
            <person name="Kim J.J."/>
            <person name="Kim B.S."/>
        </authorList>
    </citation>
    <scope>NUCLEOTIDE SEQUENCE [LARGE SCALE GENOMIC DNA]</scope>
    <source>
        <strain evidence="7 8">DSM 103726</strain>
    </source>
</reference>
<dbReference type="PANTHER" id="PTHR23521:SF3">
    <property type="entry name" value="MFS TRANSPORTER"/>
    <property type="match status" value="1"/>
</dbReference>
<dbReference type="PROSITE" id="PS50850">
    <property type="entry name" value="MFS"/>
    <property type="match status" value="1"/>
</dbReference>
<dbReference type="InterPro" id="IPR036259">
    <property type="entry name" value="MFS_trans_sf"/>
</dbReference>
<evidence type="ECO:0000256" key="1">
    <source>
        <dbReference type="ARBA" id="ARBA00004651"/>
    </source>
</evidence>
<dbReference type="EMBL" id="JBBIAA010000010">
    <property type="protein sequence ID" value="MEJ5945651.1"/>
    <property type="molecule type" value="Genomic_DNA"/>
</dbReference>
<dbReference type="PANTHER" id="PTHR23521">
    <property type="entry name" value="TRANSPORTER MFS SUPERFAMILY"/>
    <property type="match status" value="1"/>
</dbReference>
<keyword evidence="2 5" id="KW-0812">Transmembrane</keyword>
<feature type="transmembrane region" description="Helical" evidence="5">
    <location>
        <begin position="290"/>
        <end position="308"/>
    </location>
</feature>
<feature type="transmembrane region" description="Helical" evidence="5">
    <location>
        <begin position="219"/>
        <end position="240"/>
    </location>
</feature>
<evidence type="ECO:0000313" key="7">
    <source>
        <dbReference type="EMBL" id="MEJ5945651.1"/>
    </source>
</evidence>
<comment type="subcellular location">
    <subcellularLocation>
        <location evidence="1">Cell membrane</location>
        <topology evidence="1">Multi-pass membrane protein</topology>
    </subcellularLocation>
</comment>
<feature type="transmembrane region" description="Helical" evidence="5">
    <location>
        <begin position="38"/>
        <end position="65"/>
    </location>
</feature>
<feature type="transmembrane region" description="Helical" evidence="5">
    <location>
        <begin position="101"/>
        <end position="120"/>
    </location>
</feature>
<dbReference type="Pfam" id="PF07690">
    <property type="entry name" value="MFS_1"/>
    <property type="match status" value="2"/>
</dbReference>
<comment type="caution">
    <text evidence="7">The sequence shown here is derived from an EMBL/GenBank/DDBJ whole genome shotgun (WGS) entry which is preliminary data.</text>
</comment>
<sequence length="416" mass="40928">MGDGRAGPALAVLATATALAMGVWFSATAVVPQLTTAWGLTAAGGSLLTVAVQLGFVVGALVSAGTGLADRVPARRLLLAGAVGAALANAGLLLVDGLAGGVLVRLATGALLALVYPSALKEVATWSRRRRGTAMGVMVGALTLGTALPHAVTALGGGSGAATDATGGGAPWQAVVVGTSVLALVGGLLTLLLRRPGPYARPPAAFDRRAALAALRRRPVVLAVLGYVGHMWELYAMWAWTGALVAGLRGVGALEDPARAAAWLTAGCLAVGAAGCVAAGLLGDRVGRPATVVLCGTASAAAALAVAAVRGGPLPVVVALLAAWGFWVVADSAQLSALVTEHADPDLVGGAVAVQMAAGYLTTAVTVWLVPVLVAALSWGAALAVLAAGSLAGVTAVLVLWRDERRRTGAPAVAPG</sequence>
<feature type="transmembrane region" description="Helical" evidence="5">
    <location>
        <begin position="132"/>
        <end position="152"/>
    </location>
</feature>
<feature type="transmembrane region" description="Helical" evidence="5">
    <location>
        <begin position="260"/>
        <end position="283"/>
    </location>
</feature>
<evidence type="ECO:0000313" key="8">
    <source>
        <dbReference type="Proteomes" id="UP001387100"/>
    </source>
</evidence>
<protein>
    <submittedName>
        <fullName evidence="7">MFS transporter</fullName>
    </submittedName>
</protein>
<evidence type="ECO:0000259" key="6">
    <source>
        <dbReference type="PROSITE" id="PS50850"/>
    </source>
</evidence>
<feature type="transmembrane region" description="Helical" evidence="5">
    <location>
        <begin position="314"/>
        <end position="335"/>
    </location>
</feature>
<organism evidence="7 8">
    <name type="scientific">Pseudokineococcus basanitobsidens</name>
    <dbReference type="NCBI Taxonomy" id="1926649"/>
    <lineage>
        <taxon>Bacteria</taxon>
        <taxon>Bacillati</taxon>
        <taxon>Actinomycetota</taxon>
        <taxon>Actinomycetes</taxon>
        <taxon>Kineosporiales</taxon>
        <taxon>Kineosporiaceae</taxon>
        <taxon>Pseudokineococcus</taxon>
    </lineage>
</organism>
<accession>A0ABU8RKS6</accession>
<keyword evidence="8" id="KW-1185">Reference proteome</keyword>
<dbReference type="InterPro" id="IPR011701">
    <property type="entry name" value="MFS"/>
</dbReference>
<name>A0ABU8RKS6_9ACTN</name>
<feature type="transmembrane region" description="Helical" evidence="5">
    <location>
        <begin position="77"/>
        <end position="95"/>
    </location>
</feature>
<keyword evidence="4 5" id="KW-0472">Membrane</keyword>
<feature type="transmembrane region" description="Helical" evidence="5">
    <location>
        <begin position="347"/>
        <end position="370"/>
    </location>
</feature>
<feature type="transmembrane region" description="Helical" evidence="5">
    <location>
        <begin position="376"/>
        <end position="401"/>
    </location>
</feature>
<evidence type="ECO:0000256" key="3">
    <source>
        <dbReference type="ARBA" id="ARBA00022989"/>
    </source>
</evidence>
<dbReference type="SUPFAM" id="SSF103473">
    <property type="entry name" value="MFS general substrate transporter"/>
    <property type="match status" value="1"/>
</dbReference>
<keyword evidence="3 5" id="KW-1133">Transmembrane helix</keyword>
<evidence type="ECO:0000256" key="5">
    <source>
        <dbReference type="SAM" id="Phobius"/>
    </source>
</evidence>
<gene>
    <name evidence="7" type="ORF">WDZ17_10140</name>
</gene>
<evidence type="ECO:0000256" key="2">
    <source>
        <dbReference type="ARBA" id="ARBA00022692"/>
    </source>
</evidence>